<dbReference type="PANTHER" id="PTHR42852:SF6">
    <property type="entry name" value="THIOL:DISULFIDE INTERCHANGE PROTEIN DSBE"/>
    <property type="match status" value="1"/>
</dbReference>
<keyword evidence="7" id="KW-1185">Reference proteome</keyword>
<feature type="domain" description="Thioredoxin" evidence="5">
    <location>
        <begin position="12"/>
        <end position="162"/>
    </location>
</feature>
<protein>
    <submittedName>
        <fullName evidence="6">TlpA family protein disulfide reductase</fullName>
    </submittedName>
</protein>
<keyword evidence="2" id="KW-0201">Cytochrome c-type biogenesis</keyword>
<sequence length="162" mass="18596">MKKKLILPLLGAIITLVFASFSFLPKADKELYTFKDLKGEKVDFKQFEGKYVYIDVWASWCGPCLREIPSLQDLEKKHHGKDVVFVSLSVDQDTEAWKKMVIKKGLEGNQFHFADNNDFVQKFNIQSIPRFILLDKKGKVKAADAPRPSSEDIEKLFEQLGI</sequence>
<dbReference type="InterPro" id="IPR050553">
    <property type="entry name" value="Thioredoxin_ResA/DsbE_sf"/>
</dbReference>
<dbReference type="RefSeq" id="WP_144074344.1">
    <property type="nucleotide sequence ID" value="NZ_CP076128.1"/>
</dbReference>
<dbReference type="EMBL" id="CP076128">
    <property type="protein sequence ID" value="QWG06943.1"/>
    <property type="molecule type" value="Genomic_DNA"/>
</dbReference>
<evidence type="ECO:0000313" key="7">
    <source>
        <dbReference type="Proteomes" id="UP000682802"/>
    </source>
</evidence>
<dbReference type="InterPro" id="IPR036249">
    <property type="entry name" value="Thioredoxin-like_sf"/>
</dbReference>
<evidence type="ECO:0000256" key="3">
    <source>
        <dbReference type="ARBA" id="ARBA00023157"/>
    </source>
</evidence>
<evidence type="ECO:0000256" key="2">
    <source>
        <dbReference type="ARBA" id="ARBA00022748"/>
    </source>
</evidence>
<evidence type="ECO:0000256" key="4">
    <source>
        <dbReference type="ARBA" id="ARBA00023284"/>
    </source>
</evidence>
<dbReference type="CDD" id="cd02966">
    <property type="entry name" value="TlpA_like_family"/>
    <property type="match status" value="1"/>
</dbReference>
<gene>
    <name evidence="6" type="ORF">KM029_16780</name>
</gene>
<dbReference type="Proteomes" id="UP000682802">
    <property type="component" value="Chromosome 1"/>
</dbReference>
<evidence type="ECO:0000313" key="6">
    <source>
        <dbReference type="EMBL" id="QWG06943.1"/>
    </source>
</evidence>
<keyword evidence="4" id="KW-0676">Redox-active center</keyword>
<evidence type="ECO:0000259" key="5">
    <source>
        <dbReference type="PROSITE" id="PS51352"/>
    </source>
</evidence>
<reference evidence="6 7" key="1">
    <citation type="submission" date="2021-05" db="EMBL/GenBank/DDBJ databases">
        <title>Comparative genomic studies on the polysaccharide-degrading batcterial strains of the Flammeovirga genus.</title>
        <authorList>
            <person name="Zewei F."/>
            <person name="Zheng Z."/>
            <person name="Yu L."/>
            <person name="Ruyue G."/>
            <person name="Yanhong M."/>
            <person name="Yuanyuan C."/>
            <person name="Jingyan G."/>
            <person name="Wenjun H."/>
        </authorList>
    </citation>
    <scope>NUCLEOTIDE SEQUENCE [LARGE SCALE GENOMIC DNA]</scope>
    <source>
        <strain evidence="6 7">YS10</strain>
    </source>
</reference>
<dbReference type="InterPro" id="IPR013766">
    <property type="entry name" value="Thioredoxin_domain"/>
</dbReference>
<dbReference type="Gene3D" id="3.40.30.10">
    <property type="entry name" value="Glutaredoxin"/>
    <property type="match status" value="1"/>
</dbReference>
<accession>A0ABX8GTM1</accession>
<comment type="subcellular location">
    <subcellularLocation>
        <location evidence="1">Cell envelope</location>
    </subcellularLocation>
</comment>
<dbReference type="SUPFAM" id="SSF52833">
    <property type="entry name" value="Thioredoxin-like"/>
    <property type="match status" value="1"/>
</dbReference>
<keyword evidence="3" id="KW-1015">Disulfide bond</keyword>
<dbReference type="Pfam" id="PF08534">
    <property type="entry name" value="Redoxin"/>
    <property type="match status" value="1"/>
</dbReference>
<evidence type="ECO:0000256" key="1">
    <source>
        <dbReference type="ARBA" id="ARBA00004196"/>
    </source>
</evidence>
<dbReference type="InterPro" id="IPR013740">
    <property type="entry name" value="Redoxin"/>
</dbReference>
<organism evidence="6 7">
    <name type="scientific">Flammeovirga kamogawensis</name>
    <dbReference type="NCBI Taxonomy" id="373891"/>
    <lineage>
        <taxon>Bacteria</taxon>
        <taxon>Pseudomonadati</taxon>
        <taxon>Bacteroidota</taxon>
        <taxon>Cytophagia</taxon>
        <taxon>Cytophagales</taxon>
        <taxon>Flammeovirgaceae</taxon>
        <taxon>Flammeovirga</taxon>
    </lineage>
</organism>
<dbReference type="PROSITE" id="PS51352">
    <property type="entry name" value="THIOREDOXIN_2"/>
    <property type="match status" value="1"/>
</dbReference>
<proteinExistence type="predicted"/>
<name>A0ABX8GTM1_9BACT</name>
<dbReference type="PANTHER" id="PTHR42852">
    <property type="entry name" value="THIOL:DISULFIDE INTERCHANGE PROTEIN DSBE"/>
    <property type="match status" value="1"/>
</dbReference>